<dbReference type="GO" id="GO:0005886">
    <property type="term" value="C:plasma membrane"/>
    <property type="evidence" value="ECO:0007669"/>
    <property type="project" value="UniProtKB-SubCell"/>
</dbReference>
<feature type="transmembrane region" description="Helical" evidence="11">
    <location>
        <begin position="126"/>
        <end position="147"/>
    </location>
</feature>
<keyword evidence="8" id="KW-0406">Ion transport</keyword>
<keyword evidence="5 11" id="KW-0812">Transmembrane</keyword>
<keyword evidence="10" id="KW-0407">Ion channel</keyword>
<reference evidence="12" key="2">
    <citation type="submission" date="2025-08" db="UniProtKB">
        <authorList>
            <consortium name="Ensembl"/>
        </authorList>
    </citation>
    <scope>IDENTIFICATION</scope>
</reference>
<keyword evidence="13" id="KW-1185">Reference proteome</keyword>
<proteinExistence type="inferred from homology"/>
<comment type="similarity">
    <text evidence="2">Belongs to the otopetrin family.</text>
</comment>
<evidence type="ECO:0000256" key="3">
    <source>
        <dbReference type="ARBA" id="ARBA00022448"/>
    </source>
</evidence>
<evidence type="ECO:0000256" key="6">
    <source>
        <dbReference type="ARBA" id="ARBA00022781"/>
    </source>
</evidence>
<dbReference type="Proteomes" id="UP000694580">
    <property type="component" value="Chromosome 7"/>
</dbReference>
<evidence type="ECO:0000256" key="11">
    <source>
        <dbReference type="SAM" id="Phobius"/>
    </source>
</evidence>
<evidence type="ECO:0000256" key="10">
    <source>
        <dbReference type="ARBA" id="ARBA00023303"/>
    </source>
</evidence>
<accession>A0AAY4ATY4</accession>
<feature type="transmembrane region" description="Helical" evidence="11">
    <location>
        <begin position="193"/>
        <end position="214"/>
    </location>
</feature>
<keyword evidence="3" id="KW-0813">Transport</keyword>
<keyword evidence="7 11" id="KW-1133">Transmembrane helix</keyword>
<evidence type="ECO:0000256" key="8">
    <source>
        <dbReference type="ARBA" id="ARBA00023065"/>
    </source>
</evidence>
<evidence type="ECO:0008006" key="14">
    <source>
        <dbReference type="Google" id="ProtNLM"/>
    </source>
</evidence>
<evidence type="ECO:0000256" key="2">
    <source>
        <dbReference type="ARBA" id="ARBA00006513"/>
    </source>
</evidence>
<feature type="transmembrane region" description="Helical" evidence="11">
    <location>
        <begin position="390"/>
        <end position="414"/>
    </location>
</feature>
<dbReference type="GeneTree" id="ENSGT00940000156691"/>
<evidence type="ECO:0000256" key="7">
    <source>
        <dbReference type="ARBA" id="ARBA00022989"/>
    </source>
</evidence>
<keyword evidence="4" id="KW-1003">Cell membrane</keyword>
<feature type="transmembrane region" description="Helical" evidence="11">
    <location>
        <begin position="420"/>
        <end position="441"/>
    </location>
</feature>
<evidence type="ECO:0000313" key="13">
    <source>
        <dbReference type="Proteomes" id="UP000694580"/>
    </source>
</evidence>
<keyword evidence="9 11" id="KW-0472">Membrane</keyword>
<dbReference type="GO" id="GO:0015252">
    <property type="term" value="F:proton channel activity"/>
    <property type="evidence" value="ECO:0007669"/>
    <property type="project" value="InterPro"/>
</dbReference>
<name>A0AAY4ATY4_9TELE</name>
<gene>
    <name evidence="12" type="primary">otop2</name>
</gene>
<feature type="transmembrane region" description="Helical" evidence="11">
    <location>
        <begin position="159"/>
        <end position="181"/>
    </location>
</feature>
<dbReference type="InterPro" id="IPR004878">
    <property type="entry name" value="Otopetrin"/>
</dbReference>
<reference evidence="12 13" key="1">
    <citation type="submission" date="2020-06" db="EMBL/GenBank/DDBJ databases">
        <authorList>
            <consortium name="Wellcome Sanger Institute Data Sharing"/>
        </authorList>
    </citation>
    <scope>NUCLEOTIDE SEQUENCE [LARGE SCALE GENOMIC DNA]</scope>
</reference>
<dbReference type="Ensembl" id="ENSDCDT00010011341.1">
    <property type="protein sequence ID" value="ENSDCDP00010010831.1"/>
    <property type="gene ID" value="ENSDCDG00010004795.1"/>
</dbReference>
<sequence length="572" mass="63382">MCLAVGFNPDAAGRMTSKDEEEARVASPISNAETLAGRTVHSQMAGEAERSWSWLLSALVSLNVLMLGCALLSGTVFSNISLSANNLEVFLLTLVVCTTTWMLYYAAFTAREERAVLYKDAHAGPVWLRAGLVLFALCSVVMDIFKIAKYVGYMHCEPVVTIVYPAVHAVFIFVQTYFLWLHAKDCVQLKKNITRYVCGLMLTLSTDLMLWITAVTEESLHQTVLPSNTSSGGVLFTNSVQGTPSNCECSHSACSIFEQASYYLYPFNIEYSLFASAMSYVMWKNVGRLVDDHQDHHHQQRLDLRGVILGPVLGLLLLVAGLTTFVMYEVDVAAEGSGKRDEALQIHYIINSVTMSLMSAAAVVGCAIHVWEQRERVSEYNPTRSLDVGLLMGASMGQFAISYFTIVAVVGSGVPGTLNVLNLASNVLTVIQLCLQNVFIIDGLHRQPHVQTHTHAQRYARAASIFSNTFAIQTPPMESLYSDTGFSSIIPFRRQLGWKRKMMKEICAFLLLANIIMWIMPAFGARPQFDNGIGADFFESYMWVAVVNIGLPFGIFYRMHSVASLFELYVTS</sequence>
<evidence type="ECO:0000256" key="1">
    <source>
        <dbReference type="ARBA" id="ARBA00004651"/>
    </source>
</evidence>
<dbReference type="PANTHER" id="PTHR21522">
    <property type="entry name" value="PROTON CHANNEL OTOP"/>
    <property type="match status" value="1"/>
</dbReference>
<evidence type="ECO:0000256" key="9">
    <source>
        <dbReference type="ARBA" id="ARBA00023136"/>
    </source>
</evidence>
<feature type="transmembrane region" description="Helical" evidence="11">
    <location>
        <begin position="89"/>
        <end position="106"/>
    </location>
</feature>
<dbReference type="PANTHER" id="PTHR21522:SF35">
    <property type="entry name" value="PROTON CHANNEL OTOP2"/>
    <property type="match status" value="1"/>
</dbReference>
<evidence type="ECO:0000256" key="5">
    <source>
        <dbReference type="ARBA" id="ARBA00022692"/>
    </source>
</evidence>
<feature type="transmembrane region" description="Helical" evidence="11">
    <location>
        <begin position="502"/>
        <end position="520"/>
    </location>
</feature>
<evidence type="ECO:0000256" key="4">
    <source>
        <dbReference type="ARBA" id="ARBA00022475"/>
    </source>
</evidence>
<dbReference type="AlphaFoldDB" id="A0AAY4ATY4"/>
<dbReference type="Pfam" id="PF03189">
    <property type="entry name" value="Otopetrin"/>
    <property type="match status" value="3"/>
</dbReference>
<feature type="transmembrane region" description="Helical" evidence="11">
    <location>
        <begin position="262"/>
        <end position="283"/>
    </location>
</feature>
<evidence type="ECO:0000313" key="12">
    <source>
        <dbReference type="Ensembl" id="ENSDCDP00010010831.1"/>
    </source>
</evidence>
<keyword evidence="6" id="KW-0375">Hydrogen ion transport</keyword>
<organism evidence="12 13">
    <name type="scientific">Denticeps clupeoides</name>
    <name type="common">denticle herring</name>
    <dbReference type="NCBI Taxonomy" id="299321"/>
    <lineage>
        <taxon>Eukaryota</taxon>
        <taxon>Metazoa</taxon>
        <taxon>Chordata</taxon>
        <taxon>Craniata</taxon>
        <taxon>Vertebrata</taxon>
        <taxon>Euteleostomi</taxon>
        <taxon>Actinopterygii</taxon>
        <taxon>Neopterygii</taxon>
        <taxon>Teleostei</taxon>
        <taxon>Clupei</taxon>
        <taxon>Clupeiformes</taxon>
        <taxon>Denticipitoidei</taxon>
        <taxon>Denticipitidae</taxon>
        <taxon>Denticeps</taxon>
    </lineage>
</organism>
<protein>
    <recommendedName>
        <fullName evidence="14">Otopetrin 2</fullName>
    </recommendedName>
</protein>
<feature type="transmembrane region" description="Helical" evidence="11">
    <location>
        <begin position="304"/>
        <end position="328"/>
    </location>
</feature>
<feature type="transmembrane region" description="Helical" evidence="11">
    <location>
        <begin position="540"/>
        <end position="557"/>
    </location>
</feature>
<feature type="transmembrane region" description="Helical" evidence="11">
    <location>
        <begin position="348"/>
        <end position="370"/>
    </location>
</feature>
<comment type="subcellular location">
    <subcellularLocation>
        <location evidence="1">Cell membrane</location>
        <topology evidence="1">Multi-pass membrane protein</topology>
    </subcellularLocation>
</comment>
<feature type="transmembrane region" description="Helical" evidence="11">
    <location>
        <begin position="54"/>
        <end position="77"/>
    </location>
</feature>
<reference evidence="12" key="3">
    <citation type="submission" date="2025-09" db="UniProtKB">
        <authorList>
            <consortium name="Ensembl"/>
        </authorList>
    </citation>
    <scope>IDENTIFICATION</scope>
</reference>